<dbReference type="Gene3D" id="1.10.10.10">
    <property type="entry name" value="Winged helix-like DNA-binding domain superfamily/Winged helix DNA-binding domain"/>
    <property type="match status" value="1"/>
</dbReference>
<dbReference type="SUPFAM" id="SSF55718">
    <property type="entry name" value="SCP-like"/>
    <property type="match status" value="1"/>
</dbReference>
<keyword evidence="3" id="KW-0804">Transcription</keyword>
<organism evidence="5 6">
    <name type="scientific">Flexivirga alba</name>
    <dbReference type="NCBI Taxonomy" id="702742"/>
    <lineage>
        <taxon>Bacteria</taxon>
        <taxon>Bacillati</taxon>
        <taxon>Actinomycetota</taxon>
        <taxon>Actinomycetes</taxon>
        <taxon>Micrococcales</taxon>
        <taxon>Dermacoccaceae</taxon>
        <taxon>Flexivirga</taxon>
    </lineage>
</organism>
<evidence type="ECO:0000256" key="2">
    <source>
        <dbReference type="ARBA" id="ARBA00023125"/>
    </source>
</evidence>
<sequence>MTATYGQFCPLAKAMEILDERWTLLVVRELLLGSRRFNEIRRGVPRMSPALLAKRLRTLERHGIVVRTGAGYGLTECGRDLHSVVTSLGVWGLRWVTDLGAEDLDPQLLMWDIKRTLPVAHWPAEPSCVAVVFTDLAPRNARWWVVVAHGVPDCCDYDPGVDPCATIIGPLPVLTAIWRGDRTWREAIGAHDLQIDAVAEVRGAIPEWFGQSMLADALAATTVSNRLSN</sequence>
<keyword evidence="2" id="KW-0238">DNA-binding</keyword>
<accession>A0ABW2AEW3</accession>
<dbReference type="EMBL" id="JBHSWH010000001">
    <property type="protein sequence ID" value="MFC6705350.1"/>
    <property type="molecule type" value="Genomic_DNA"/>
</dbReference>
<dbReference type="PANTHER" id="PTHR33204">
    <property type="entry name" value="TRANSCRIPTIONAL REGULATOR, MARR FAMILY"/>
    <property type="match status" value="1"/>
</dbReference>
<dbReference type="Pfam" id="PF01638">
    <property type="entry name" value="HxlR"/>
    <property type="match status" value="1"/>
</dbReference>
<gene>
    <name evidence="5" type="ORF">ACFQDH_08740</name>
</gene>
<comment type="caution">
    <text evidence="5">The sequence shown here is derived from an EMBL/GenBank/DDBJ whole genome shotgun (WGS) entry which is preliminary data.</text>
</comment>
<dbReference type="RefSeq" id="WP_382400406.1">
    <property type="nucleotide sequence ID" value="NZ_JBHSWH010000001.1"/>
</dbReference>
<dbReference type="Proteomes" id="UP001596298">
    <property type="component" value="Unassembled WGS sequence"/>
</dbReference>
<evidence type="ECO:0000256" key="1">
    <source>
        <dbReference type="ARBA" id="ARBA00023015"/>
    </source>
</evidence>
<protein>
    <submittedName>
        <fullName evidence="5">Winged helix-turn-helix transcriptional regulator</fullName>
    </submittedName>
</protein>
<dbReference type="InterPro" id="IPR002577">
    <property type="entry name" value="HTH_HxlR"/>
</dbReference>
<name>A0ABW2AEW3_9MICO</name>
<dbReference type="SUPFAM" id="SSF46785">
    <property type="entry name" value="Winged helix' DNA-binding domain"/>
    <property type="match status" value="1"/>
</dbReference>
<evidence type="ECO:0000256" key="3">
    <source>
        <dbReference type="ARBA" id="ARBA00023163"/>
    </source>
</evidence>
<feature type="domain" description="HTH hxlR-type" evidence="4">
    <location>
        <begin position="9"/>
        <end position="100"/>
    </location>
</feature>
<evidence type="ECO:0000313" key="5">
    <source>
        <dbReference type="EMBL" id="MFC6705350.1"/>
    </source>
</evidence>
<dbReference type="InterPro" id="IPR036388">
    <property type="entry name" value="WH-like_DNA-bd_sf"/>
</dbReference>
<keyword evidence="1" id="KW-0805">Transcription regulation</keyword>
<keyword evidence="6" id="KW-1185">Reference proteome</keyword>
<evidence type="ECO:0000313" key="6">
    <source>
        <dbReference type="Proteomes" id="UP001596298"/>
    </source>
</evidence>
<dbReference type="PROSITE" id="PS51118">
    <property type="entry name" value="HTH_HXLR"/>
    <property type="match status" value="1"/>
</dbReference>
<proteinExistence type="predicted"/>
<evidence type="ECO:0000259" key="4">
    <source>
        <dbReference type="PROSITE" id="PS51118"/>
    </source>
</evidence>
<reference evidence="6" key="1">
    <citation type="journal article" date="2019" name="Int. J. Syst. Evol. Microbiol.">
        <title>The Global Catalogue of Microorganisms (GCM) 10K type strain sequencing project: providing services to taxonomists for standard genome sequencing and annotation.</title>
        <authorList>
            <consortium name="The Broad Institute Genomics Platform"/>
            <consortium name="The Broad Institute Genome Sequencing Center for Infectious Disease"/>
            <person name="Wu L."/>
            <person name="Ma J."/>
        </authorList>
    </citation>
    <scope>NUCLEOTIDE SEQUENCE [LARGE SCALE GENOMIC DNA]</scope>
    <source>
        <strain evidence="6">CCUG 58127</strain>
    </source>
</reference>
<dbReference type="PANTHER" id="PTHR33204:SF18">
    <property type="entry name" value="TRANSCRIPTIONAL REGULATORY PROTEIN"/>
    <property type="match status" value="1"/>
</dbReference>
<dbReference type="InterPro" id="IPR036390">
    <property type="entry name" value="WH_DNA-bd_sf"/>
</dbReference>
<dbReference type="InterPro" id="IPR036527">
    <property type="entry name" value="SCP2_sterol-bd_dom_sf"/>
</dbReference>